<dbReference type="GO" id="GO:0051787">
    <property type="term" value="F:misfolded protein binding"/>
    <property type="evidence" value="ECO:0007669"/>
    <property type="project" value="TreeGrafter"/>
</dbReference>
<protein>
    <recommendedName>
        <fullName evidence="4">J domain-containing protein</fullName>
    </recommendedName>
</protein>
<evidence type="ECO:0000256" key="2">
    <source>
        <dbReference type="SAM" id="Phobius"/>
    </source>
</evidence>
<evidence type="ECO:0000259" key="4">
    <source>
        <dbReference type="PROSITE" id="PS50076"/>
    </source>
</evidence>
<dbReference type="PROSITE" id="PS50076">
    <property type="entry name" value="DNAJ_2"/>
    <property type="match status" value="1"/>
</dbReference>
<sequence length="174" mass="19660">MGARIRGGLCLLALVSLWSLCLAFQAPRARVARHATKQREAKAKAKQVDELIDLEDFDAWEVLALPPDADKQKIRRRFRKLVATQHPDKRPNDPDAPVKFMRIKKAYEQLMGGGDTLKELKQWAEQNREWSESAREFLGEEEDLAPPDVPPALYAGLAALLGVLAYGTYWALHK</sequence>
<dbReference type="EMBL" id="CAUJNA010003231">
    <property type="protein sequence ID" value="CAJ1396436.1"/>
    <property type="molecule type" value="Genomic_DNA"/>
</dbReference>
<dbReference type="SMART" id="SM00271">
    <property type="entry name" value="DnaJ"/>
    <property type="match status" value="1"/>
</dbReference>
<keyword evidence="1" id="KW-0143">Chaperone</keyword>
<accession>A0AA36J0U5</accession>
<dbReference type="GO" id="GO:0005783">
    <property type="term" value="C:endoplasmic reticulum"/>
    <property type="evidence" value="ECO:0007669"/>
    <property type="project" value="TreeGrafter"/>
</dbReference>
<evidence type="ECO:0000256" key="3">
    <source>
        <dbReference type="SAM" id="SignalP"/>
    </source>
</evidence>
<dbReference type="Proteomes" id="UP001178507">
    <property type="component" value="Unassembled WGS sequence"/>
</dbReference>
<organism evidence="5 6">
    <name type="scientific">Effrenium voratum</name>
    <dbReference type="NCBI Taxonomy" id="2562239"/>
    <lineage>
        <taxon>Eukaryota</taxon>
        <taxon>Sar</taxon>
        <taxon>Alveolata</taxon>
        <taxon>Dinophyceae</taxon>
        <taxon>Suessiales</taxon>
        <taxon>Symbiodiniaceae</taxon>
        <taxon>Effrenium</taxon>
    </lineage>
</organism>
<dbReference type="GO" id="GO:0036503">
    <property type="term" value="P:ERAD pathway"/>
    <property type="evidence" value="ECO:0007669"/>
    <property type="project" value="TreeGrafter"/>
</dbReference>
<name>A0AA36J0U5_9DINO</name>
<evidence type="ECO:0000256" key="1">
    <source>
        <dbReference type="ARBA" id="ARBA00023186"/>
    </source>
</evidence>
<dbReference type="InterPro" id="IPR001623">
    <property type="entry name" value="DnaJ_domain"/>
</dbReference>
<dbReference type="GO" id="GO:0051087">
    <property type="term" value="F:protein-folding chaperone binding"/>
    <property type="evidence" value="ECO:0007669"/>
    <property type="project" value="TreeGrafter"/>
</dbReference>
<comment type="caution">
    <text evidence="5">The sequence shown here is derived from an EMBL/GenBank/DDBJ whole genome shotgun (WGS) entry which is preliminary data.</text>
</comment>
<dbReference type="Pfam" id="PF00226">
    <property type="entry name" value="DnaJ"/>
    <property type="match status" value="1"/>
</dbReference>
<evidence type="ECO:0000313" key="5">
    <source>
        <dbReference type="EMBL" id="CAJ1396436.1"/>
    </source>
</evidence>
<keyword evidence="6" id="KW-1185">Reference proteome</keyword>
<feature type="domain" description="J" evidence="4">
    <location>
        <begin position="58"/>
        <end position="124"/>
    </location>
</feature>
<keyword evidence="2" id="KW-0472">Membrane</keyword>
<dbReference type="PANTHER" id="PTHR44360:SF1">
    <property type="entry name" value="DNAJ HOMOLOG SUBFAMILY B MEMBER 9"/>
    <property type="match status" value="1"/>
</dbReference>
<keyword evidence="3" id="KW-0732">Signal</keyword>
<gene>
    <name evidence="5" type="ORF">EVOR1521_LOCUS20672</name>
</gene>
<reference evidence="5" key="1">
    <citation type="submission" date="2023-08" db="EMBL/GenBank/DDBJ databases">
        <authorList>
            <person name="Chen Y."/>
            <person name="Shah S."/>
            <person name="Dougan E. K."/>
            <person name="Thang M."/>
            <person name="Chan C."/>
        </authorList>
    </citation>
    <scope>NUCLEOTIDE SEQUENCE</scope>
</reference>
<dbReference type="SUPFAM" id="SSF46565">
    <property type="entry name" value="Chaperone J-domain"/>
    <property type="match status" value="1"/>
</dbReference>
<feature type="chain" id="PRO_5041286379" description="J domain-containing protein" evidence="3">
    <location>
        <begin position="24"/>
        <end position="174"/>
    </location>
</feature>
<dbReference type="Gene3D" id="1.10.287.110">
    <property type="entry name" value="DnaJ domain"/>
    <property type="match status" value="1"/>
</dbReference>
<evidence type="ECO:0000313" key="6">
    <source>
        <dbReference type="Proteomes" id="UP001178507"/>
    </source>
</evidence>
<dbReference type="CDD" id="cd06257">
    <property type="entry name" value="DnaJ"/>
    <property type="match status" value="1"/>
</dbReference>
<keyword evidence="2" id="KW-1133">Transmembrane helix</keyword>
<dbReference type="AlphaFoldDB" id="A0AA36J0U5"/>
<dbReference type="PRINTS" id="PR00625">
    <property type="entry name" value="JDOMAIN"/>
</dbReference>
<keyword evidence="2" id="KW-0812">Transmembrane</keyword>
<dbReference type="PANTHER" id="PTHR44360">
    <property type="entry name" value="DNAJ HOMOLOG SUBFAMILY B MEMBER 9"/>
    <property type="match status" value="1"/>
</dbReference>
<proteinExistence type="predicted"/>
<feature type="signal peptide" evidence="3">
    <location>
        <begin position="1"/>
        <end position="23"/>
    </location>
</feature>
<feature type="transmembrane region" description="Helical" evidence="2">
    <location>
        <begin position="152"/>
        <end position="172"/>
    </location>
</feature>
<dbReference type="InterPro" id="IPR051948">
    <property type="entry name" value="Hsp70_co-chaperone_J-domain"/>
</dbReference>
<dbReference type="InterPro" id="IPR036869">
    <property type="entry name" value="J_dom_sf"/>
</dbReference>